<dbReference type="InterPro" id="IPR050098">
    <property type="entry name" value="TFPI/VKTCI-like"/>
</dbReference>
<dbReference type="AlphaFoldDB" id="A0A3B0K423"/>
<evidence type="ECO:0000256" key="5">
    <source>
        <dbReference type="ARBA" id="ARBA00023157"/>
    </source>
</evidence>
<evidence type="ECO:0000256" key="2">
    <source>
        <dbReference type="ARBA" id="ARBA00022525"/>
    </source>
</evidence>
<dbReference type="CDD" id="cd00109">
    <property type="entry name" value="Kunitz-type"/>
    <property type="match status" value="1"/>
</dbReference>
<dbReference type="Pfam" id="PF00014">
    <property type="entry name" value="Kunitz_BPTI"/>
    <property type="match status" value="1"/>
</dbReference>
<dbReference type="SUPFAM" id="SSF57362">
    <property type="entry name" value="BPTI-like"/>
    <property type="match status" value="1"/>
</dbReference>
<comment type="subcellular location">
    <subcellularLocation>
        <location evidence="1">Secreted</location>
    </subcellularLocation>
</comment>
<dbReference type="Proteomes" id="UP000268350">
    <property type="component" value="Unassembled WGS sequence"/>
</dbReference>
<evidence type="ECO:0000256" key="4">
    <source>
        <dbReference type="ARBA" id="ARBA00022900"/>
    </source>
</evidence>
<keyword evidence="2" id="KW-0964">Secreted</keyword>
<evidence type="ECO:0000256" key="3">
    <source>
        <dbReference type="ARBA" id="ARBA00022690"/>
    </source>
</evidence>
<reference evidence="9" key="1">
    <citation type="submission" date="2018-01" db="EMBL/GenBank/DDBJ databases">
        <authorList>
            <person name="Alioto T."/>
            <person name="Alioto T."/>
        </authorList>
    </citation>
    <scope>NUCLEOTIDE SEQUENCE [LARGE SCALE GENOMIC DNA]</scope>
</reference>
<sequence>MVKLMMSFVFLGLLLCLAAGNSPPEFWDRNHICTKDIDYGHCRENQIRWHYDATSKSCKPFYYSGCGGNYNRFLRKSGCMDYCMDPDYPFMEQ</sequence>
<dbReference type="FunFam" id="4.10.410.10:FF:000020">
    <property type="entry name" value="Collagen, type VI, alpha 3"/>
    <property type="match status" value="1"/>
</dbReference>
<dbReference type="PROSITE" id="PS00280">
    <property type="entry name" value="BPTI_KUNITZ_1"/>
    <property type="match status" value="1"/>
</dbReference>
<keyword evidence="6" id="KW-0732">Signal</keyword>
<protein>
    <submittedName>
        <fullName evidence="8">Blast:Fused toxin protein</fullName>
    </submittedName>
</protein>
<dbReference type="STRING" id="7266.A0A3B0K423"/>
<name>A0A3B0K423_DROGU</name>
<dbReference type="EMBL" id="OUUW01000005">
    <property type="protein sequence ID" value="SPP80749.1"/>
    <property type="molecule type" value="Genomic_DNA"/>
</dbReference>
<feature type="domain" description="BPTI/Kunitz inhibitor" evidence="7">
    <location>
        <begin position="33"/>
        <end position="83"/>
    </location>
</feature>
<proteinExistence type="predicted"/>
<dbReference type="PANTHER" id="PTHR10083">
    <property type="entry name" value="KUNITZ-TYPE PROTEASE INHIBITOR-RELATED"/>
    <property type="match status" value="1"/>
</dbReference>
<evidence type="ECO:0000256" key="6">
    <source>
        <dbReference type="SAM" id="SignalP"/>
    </source>
</evidence>
<dbReference type="InterPro" id="IPR002223">
    <property type="entry name" value="Kunitz_BPTI"/>
</dbReference>
<dbReference type="PRINTS" id="PR00759">
    <property type="entry name" value="BASICPTASE"/>
</dbReference>
<organism evidence="8 9">
    <name type="scientific">Drosophila guanche</name>
    <name type="common">Fruit fly</name>
    <dbReference type="NCBI Taxonomy" id="7266"/>
    <lineage>
        <taxon>Eukaryota</taxon>
        <taxon>Metazoa</taxon>
        <taxon>Ecdysozoa</taxon>
        <taxon>Arthropoda</taxon>
        <taxon>Hexapoda</taxon>
        <taxon>Insecta</taxon>
        <taxon>Pterygota</taxon>
        <taxon>Neoptera</taxon>
        <taxon>Endopterygota</taxon>
        <taxon>Diptera</taxon>
        <taxon>Brachycera</taxon>
        <taxon>Muscomorpha</taxon>
        <taxon>Ephydroidea</taxon>
        <taxon>Drosophilidae</taxon>
        <taxon>Drosophila</taxon>
        <taxon>Sophophora</taxon>
    </lineage>
</organism>
<evidence type="ECO:0000256" key="1">
    <source>
        <dbReference type="ARBA" id="ARBA00004613"/>
    </source>
</evidence>
<dbReference type="OMA" id="ENQIRWH"/>
<dbReference type="InterPro" id="IPR020901">
    <property type="entry name" value="Prtase_inh_Kunz-CS"/>
</dbReference>
<accession>A0A3B0K423</accession>
<dbReference type="InterPro" id="IPR036880">
    <property type="entry name" value="Kunitz_BPTI_sf"/>
</dbReference>
<keyword evidence="5" id="KW-1015">Disulfide bond</keyword>
<dbReference type="PROSITE" id="PS50279">
    <property type="entry name" value="BPTI_KUNITZ_2"/>
    <property type="match status" value="1"/>
</dbReference>
<feature type="signal peptide" evidence="6">
    <location>
        <begin position="1"/>
        <end position="20"/>
    </location>
</feature>
<evidence type="ECO:0000313" key="8">
    <source>
        <dbReference type="EMBL" id="SPP80749.1"/>
    </source>
</evidence>
<evidence type="ECO:0000313" key="9">
    <source>
        <dbReference type="Proteomes" id="UP000268350"/>
    </source>
</evidence>
<dbReference type="SMART" id="SM00131">
    <property type="entry name" value="KU"/>
    <property type="match status" value="1"/>
</dbReference>
<keyword evidence="3" id="KW-0646">Protease inhibitor</keyword>
<dbReference type="GO" id="GO:0005615">
    <property type="term" value="C:extracellular space"/>
    <property type="evidence" value="ECO:0007669"/>
    <property type="project" value="TreeGrafter"/>
</dbReference>
<gene>
    <name evidence="8" type="ORF">DGUA_6G005668</name>
</gene>
<dbReference type="PANTHER" id="PTHR10083:SF381">
    <property type="entry name" value="BPTI_KUNITZ INHIBITOR DOMAIN-CONTAINING PROTEIN"/>
    <property type="match status" value="1"/>
</dbReference>
<dbReference type="Gene3D" id="4.10.410.10">
    <property type="entry name" value="Pancreatic trypsin inhibitor Kunitz domain"/>
    <property type="match status" value="1"/>
</dbReference>
<keyword evidence="4" id="KW-0722">Serine protease inhibitor</keyword>
<evidence type="ECO:0000259" key="7">
    <source>
        <dbReference type="PROSITE" id="PS50279"/>
    </source>
</evidence>
<dbReference type="GO" id="GO:0004867">
    <property type="term" value="F:serine-type endopeptidase inhibitor activity"/>
    <property type="evidence" value="ECO:0007669"/>
    <property type="project" value="UniProtKB-KW"/>
</dbReference>
<dbReference type="OrthoDB" id="7870222at2759"/>
<feature type="chain" id="PRO_5017225311" evidence="6">
    <location>
        <begin position="21"/>
        <end position="93"/>
    </location>
</feature>
<keyword evidence="9" id="KW-1185">Reference proteome</keyword>